<evidence type="ECO:0000313" key="4">
    <source>
        <dbReference type="EMBL" id="MFC0676700.1"/>
    </source>
</evidence>
<dbReference type="SUPFAM" id="SSF52540">
    <property type="entry name" value="P-loop containing nucleoside triphosphate hydrolases"/>
    <property type="match status" value="1"/>
</dbReference>
<dbReference type="Gene3D" id="3.40.50.300">
    <property type="entry name" value="P-loop containing nucleotide triphosphate hydrolases"/>
    <property type="match status" value="1"/>
</dbReference>
<feature type="domain" description="ABC transporter" evidence="3">
    <location>
        <begin position="52"/>
        <end position="254"/>
    </location>
</feature>
<dbReference type="CDD" id="cd00267">
    <property type="entry name" value="ABC_ATPase"/>
    <property type="match status" value="1"/>
</dbReference>
<evidence type="ECO:0000259" key="3">
    <source>
        <dbReference type="PROSITE" id="PS50893"/>
    </source>
</evidence>
<name>A0ABV6RI80_9GAMM</name>
<proteinExistence type="predicted"/>
<dbReference type="InterPro" id="IPR003593">
    <property type="entry name" value="AAA+_ATPase"/>
</dbReference>
<keyword evidence="2 4" id="KW-0067">ATP-binding</keyword>
<organism evidence="4 5">
    <name type="scientific">Lysobacter korlensis</name>
    <dbReference type="NCBI Taxonomy" id="553636"/>
    <lineage>
        <taxon>Bacteria</taxon>
        <taxon>Pseudomonadati</taxon>
        <taxon>Pseudomonadota</taxon>
        <taxon>Gammaproteobacteria</taxon>
        <taxon>Lysobacterales</taxon>
        <taxon>Lysobacteraceae</taxon>
        <taxon>Lysobacter</taxon>
    </lineage>
</organism>
<dbReference type="Proteomes" id="UP001589896">
    <property type="component" value="Unassembled WGS sequence"/>
</dbReference>
<evidence type="ECO:0000256" key="1">
    <source>
        <dbReference type="ARBA" id="ARBA00022741"/>
    </source>
</evidence>
<dbReference type="RefSeq" id="WP_386664474.1">
    <property type="nucleotide sequence ID" value="NZ_JBHLTG010000001.1"/>
</dbReference>
<dbReference type="GO" id="GO:0005524">
    <property type="term" value="F:ATP binding"/>
    <property type="evidence" value="ECO:0007669"/>
    <property type="project" value="UniProtKB-KW"/>
</dbReference>
<sequence>MTTLAARLRVTGLQRLDMAWRPLFTVELIVEYGALIRRPRRCDSARRDSVPGRRESMTDTRLEIQSLGFGLLSGISLTLHPGGCVGLMGPSGCGKSRLLRAIADLDPNEGDVRLNGRDRMRFTPSQWRRCVALLPSESHWWAERVGEHFVASSEDLQALDLPPEAIDFAVSRLSSGERQRLAILRTFAVDPPVALLDEPTANLDDANTRRVEQWVARQRRDRGISMLWVSHDEAQLERVASRALSIRNGVLVPLWTR</sequence>
<accession>A0ABV6RI80</accession>
<gene>
    <name evidence="4" type="ORF">ACFFGH_02375</name>
</gene>
<dbReference type="Pfam" id="PF00005">
    <property type="entry name" value="ABC_tran"/>
    <property type="match status" value="1"/>
</dbReference>
<evidence type="ECO:0000256" key="2">
    <source>
        <dbReference type="ARBA" id="ARBA00022840"/>
    </source>
</evidence>
<comment type="caution">
    <text evidence="4">The sequence shown here is derived from an EMBL/GenBank/DDBJ whole genome shotgun (WGS) entry which is preliminary data.</text>
</comment>
<dbReference type="SMART" id="SM00382">
    <property type="entry name" value="AAA"/>
    <property type="match status" value="1"/>
</dbReference>
<dbReference type="PANTHER" id="PTHR43119">
    <property type="entry name" value="ABC TRANSPORT PROTEIN ATP-BINDING COMPONENT-RELATED"/>
    <property type="match status" value="1"/>
</dbReference>
<evidence type="ECO:0000313" key="5">
    <source>
        <dbReference type="Proteomes" id="UP001589896"/>
    </source>
</evidence>
<keyword evidence="5" id="KW-1185">Reference proteome</keyword>
<keyword evidence="1" id="KW-0547">Nucleotide-binding</keyword>
<protein>
    <submittedName>
        <fullName evidence="4">ATP-binding cassette domain-containing protein</fullName>
    </submittedName>
</protein>
<dbReference type="InterPro" id="IPR017871">
    <property type="entry name" value="ABC_transporter-like_CS"/>
</dbReference>
<dbReference type="PROSITE" id="PS50893">
    <property type="entry name" value="ABC_TRANSPORTER_2"/>
    <property type="match status" value="1"/>
</dbReference>
<dbReference type="PANTHER" id="PTHR43119:SF1">
    <property type="entry name" value="ABC TRANSPORTER DOMAIN-CONTAINING PROTEIN"/>
    <property type="match status" value="1"/>
</dbReference>
<dbReference type="InterPro" id="IPR027417">
    <property type="entry name" value="P-loop_NTPase"/>
</dbReference>
<dbReference type="EMBL" id="JBHLTG010000001">
    <property type="protein sequence ID" value="MFC0676700.1"/>
    <property type="molecule type" value="Genomic_DNA"/>
</dbReference>
<reference evidence="4 5" key="1">
    <citation type="submission" date="2024-09" db="EMBL/GenBank/DDBJ databases">
        <authorList>
            <person name="Sun Q."/>
            <person name="Mori K."/>
        </authorList>
    </citation>
    <scope>NUCLEOTIDE SEQUENCE [LARGE SCALE GENOMIC DNA]</scope>
    <source>
        <strain evidence="4 5">KCTC 23076</strain>
    </source>
</reference>
<dbReference type="InterPro" id="IPR003439">
    <property type="entry name" value="ABC_transporter-like_ATP-bd"/>
</dbReference>
<dbReference type="PROSITE" id="PS00211">
    <property type="entry name" value="ABC_TRANSPORTER_1"/>
    <property type="match status" value="1"/>
</dbReference>